<protein>
    <recommendedName>
        <fullName evidence="1">RUN domain-containing protein</fullName>
    </recommendedName>
</protein>
<dbReference type="Pfam" id="PF02759">
    <property type="entry name" value="RUN"/>
    <property type="match status" value="1"/>
</dbReference>
<dbReference type="SMART" id="SM00593">
    <property type="entry name" value="RUN"/>
    <property type="match status" value="1"/>
</dbReference>
<evidence type="ECO:0000313" key="2">
    <source>
        <dbReference type="Ensembl" id="ENSNLEP00000032253.1"/>
    </source>
</evidence>
<dbReference type="Ensembl" id="ENSNLET00000055085.1">
    <property type="protein sequence ID" value="ENSNLEP00000032253.1"/>
    <property type="gene ID" value="ENSNLEG00000033472.1"/>
</dbReference>
<accession>A0A2I3GLQ6</accession>
<dbReference type="GeneTree" id="ENSGT00940000174345"/>
<keyword evidence="3" id="KW-1185">Reference proteome</keyword>
<feature type="domain" description="RUN" evidence="1">
    <location>
        <begin position="26"/>
        <end position="161"/>
    </location>
</feature>
<evidence type="ECO:0000313" key="3">
    <source>
        <dbReference type="Proteomes" id="UP000001073"/>
    </source>
</evidence>
<name>A0A2I3GLQ6_NOMLE</name>
<reference evidence="2" key="2">
    <citation type="submission" date="2025-08" db="UniProtKB">
        <authorList>
            <consortium name="Ensembl"/>
        </authorList>
    </citation>
    <scope>IDENTIFICATION</scope>
</reference>
<dbReference type="Gene3D" id="1.20.58.900">
    <property type="match status" value="1"/>
</dbReference>
<dbReference type="PROSITE" id="PS50826">
    <property type="entry name" value="RUN"/>
    <property type="match status" value="1"/>
</dbReference>
<proteinExistence type="predicted"/>
<dbReference type="STRING" id="61853.ENSNLEP00000032253"/>
<reference evidence="2" key="3">
    <citation type="submission" date="2025-09" db="UniProtKB">
        <authorList>
            <consortium name="Ensembl"/>
        </authorList>
    </citation>
    <scope>IDENTIFICATION</scope>
</reference>
<organism evidence="2 3">
    <name type="scientific">Nomascus leucogenys</name>
    <name type="common">Northern white-cheeked gibbon</name>
    <name type="synonym">Hylobates leucogenys</name>
    <dbReference type="NCBI Taxonomy" id="61853"/>
    <lineage>
        <taxon>Eukaryota</taxon>
        <taxon>Metazoa</taxon>
        <taxon>Chordata</taxon>
        <taxon>Craniata</taxon>
        <taxon>Vertebrata</taxon>
        <taxon>Euteleostomi</taxon>
        <taxon>Mammalia</taxon>
        <taxon>Eutheria</taxon>
        <taxon>Euarchontoglires</taxon>
        <taxon>Primates</taxon>
        <taxon>Haplorrhini</taxon>
        <taxon>Catarrhini</taxon>
        <taxon>Hylobatidae</taxon>
        <taxon>Nomascus</taxon>
    </lineage>
</organism>
<sequence>SSCRVCLWKVQTETKGAFLPVPPSFPGSDAVSLCGLGAVEACLLHQLRCHATGFLRSDKMAALFTKVGKTCPVELQQQAEGSEPCGKAPALSPQALKHIWVRAVLIEKVLDRVVQYLAENCSKYYEKEALLADPVFGPILASLLGEPESTGACARPAVGVGQVLRQHRLSWLSLSPQRDPVPWNTLSSRQPITTGLTPLLMSWSRGTASGVRLLARTPLQSAQPCGSGNGTQAAARRRTGWLPAPASVWSPCARIHGRGCSMARTTCWCSRRRIWRRSLATSPCTSLQRA</sequence>
<dbReference type="InParanoid" id="A0A2I3GLQ6"/>
<dbReference type="EMBL" id="ADFV01130570">
    <property type="status" value="NOT_ANNOTATED_CDS"/>
    <property type="molecule type" value="Genomic_DNA"/>
</dbReference>
<dbReference type="AlphaFoldDB" id="A0A2I3GLQ6"/>
<dbReference type="SUPFAM" id="SSF140741">
    <property type="entry name" value="RUN domain-like"/>
    <property type="match status" value="1"/>
</dbReference>
<evidence type="ECO:0000259" key="1">
    <source>
        <dbReference type="PROSITE" id="PS50826"/>
    </source>
</evidence>
<dbReference type="InterPro" id="IPR037213">
    <property type="entry name" value="Run_dom_sf"/>
</dbReference>
<dbReference type="InterPro" id="IPR004012">
    <property type="entry name" value="Run_dom"/>
</dbReference>
<dbReference type="Proteomes" id="UP000001073">
    <property type="component" value="Chromosome 14"/>
</dbReference>
<reference evidence="2 3" key="1">
    <citation type="submission" date="2012-10" db="EMBL/GenBank/DDBJ databases">
        <authorList>
            <consortium name="Gibbon Genome Sequencing Consortium"/>
        </authorList>
    </citation>
    <scope>NUCLEOTIDE SEQUENCE [LARGE SCALE GENOMIC DNA]</scope>
</reference>